<sequence>MPPPEAAAVPVVKQNLREATEAFQRETIRQALAQNHHNWAACARMLETDVANLHRLAKRLGLKD</sequence>
<gene>
    <name evidence="1" type="primary">norR_2</name>
    <name evidence="1" type="ORF">NCTC10418_01801</name>
</gene>
<dbReference type="EMBL" id="UFZQ01000001">
    <property type="protein sequence ID" value="STE84128.1"/>
    <property type="molecule type" value="Genomic_DNA"/>
</dbReference>
<dbReference type="FunFam" id="1.10.10.60:FF:000188">
    <property type="entry name" value="Anaerobic nitric oxide reductase transcription regulator NorR"/>
    <property type="match status" value="1"/>
</dbReference>
<name>A0A376KN90_ECOLX</name>
<protein>
    <submittedName>
        <fullName evidence="1">Putative two-component transcriptional regulator</fullName>
    </submittedName>
</protein>
<accession>A0A376KN90</accession>
<dbReference type="Proteomes" id="UP000255460">
    <property type="component" value="Unassembled WGS sequence"/>
</dbReference>
<organism evidence="1 2">
    <name type="scientific">Escherichia coli</name>
    <dbReference type="NCBI Taxonomy" id="562"/>
    <lineage>
        <taxon>Bacteria</taxon>
        <taxon>Pseudomonadati</taxon>
        <taxon>Pseudomonadota</taxon>
        <taxon>Gammaproteobacteria</taxon>
        <taxon>Enterobacterales</taxon>
        <taxon>Enterobacteriaceae</taxon>
        <taxon>Escherichia</taxon>
    </lineage>
</organism>
<dbReference type="AlphaFoldDB" id="A0A376KN90"/>
<evidence type="ECO:0000313" key="1">
    <source>
        <dbReference type="EMBL" id="STE84128.1"/>
    </source>
</evidence>
<dbReference type="SUPFAM" id="SSF46689">
    <property type="entry name" value="Homeodomain-like"/>
    <property type="match status" value="1"/>
</dbReference>
<proteinExistence type="predicted"/>
<dbReference type="Gene3D" id="1.10.10.60">
    <property type="entry name" value="Homeodomain-like"/>
    <property type="match status" value="1"/>
</dbReference>
<evidence type="ECO:0000313" key="2">
    <source>
        <dbReference type="Proteomes" id="UP000255460"/>
    </source>
</evidence>
<dbReference type="InterPro" id="IPR009057">
    <property type="entry name" value="Homeodomain-like_sf"/>
</dbReference>
<reference evidence="1 2" key="1">
    <citation type="submission" date="2018-06" db="EMBL/GenBank/DDBJ databases">
        <authorList>
            <consortium name="Pathogen Informatics"/>
            <person name="Doyle S."/>
        </authorList>
    </citation>
    <scope>NUCLEOTIDE SEQUENCE [LARGE SCALE GENOMIC DNA]</scope>
    <source>
        <strain evidence="1 2">NCTC10418</strain>
    </source>
</reference>